<protein>
    <submittedName>
        <fullName evidence="2">Uncharacterized protein</fullName>
    </submittedName>
</protein>
<feature type="transmembrane region" description="Helical" evidence="1">
    <location>
        <begin position="111"/>
        <end position="129"/>
    </location>
</feature>
<evidence type="ECO:0000313" key="2">
    <source>
        <dbReference type="EMBL" id="PQJ64066.1"/>
    </source>
</evidence>
<feature type="transmembrane region" description="Helical" evidence="1">
    <location>
        <begin position="50"/>
        <end position="68"/>
    </location>
</feature>
<feature type="transmembrane region" description="Helical" evidence="1">
    <location>
        <begin position="216"/>
        <end position="237"/>
    </location>
</feature>
<feature type="transmembrane region" description="Helical" evidence="1">
    <location>
        <begin position="166"/>
        <end position="190"/>
    </location>
</feature>
<keyword evidence="1" id="KW-0812">Transmembrane</keyword>
<dbReference type="EMBL" id="MSCI01000001">
    <property type="protein sequence ID" value="PQJ64066.1"/>
    <property type="molecule type" value="Genomic_DNA"/>
</dbReference>
<comment type="caution">
    <text evidence="2">The sequence shown here is derived from an EMBL/GenBank/DDBJ whole genome shotgun (WGS) entry which is preliminary data.</text>
</comment>
<evidence type="ECO:0000256" key="1">
    <source>
        <dbReference type="SAM" id="Phobius"/>
    </source>
</evidence>
<sequence length="413" mass="44710">MIATFLKRALVISATRFVALSLAMVDMIMLGHTNMVAVQDYTLASQVSQVFVILAVVLSIGINIVIGQNKEAPRQTAQEILGYSICLGVVLLVISLLVGQFFDATIHATQSYFILSISIFPLAIYVGLCNILEAQGLEKKVLAVTIASAIANIAFNYIAIANIDNASVAVSISTLAIRVITLLPVIYLGFKNQLIATPRFNKEKVGILVNFGRTEALTSICFTGGISILVLTFASLYSQEHTAYLGFALNFMNSFSVLYVGLVISLSISLSQMDKSSNEPYSMLTIMFGYILVSAFGLSLLAEAISQIYTPTATNELVKALKLSVAVIAIDGIALVFISWLRVRGFSQLPPLFRLAMIFVGLPGAFFITAFDNPVLNVIFFMALGNLIAALASMVYFVFRIKHKSEALLGAHQ</sequence>
<keyword evidence="3" id="KW-1185">Reference proteome</keyword>
<proteinExistence type="predicted"/>
<dbReference type="InterPro" id="IPR002528">
    <property type="entry name" value="MATE_fam"/>
</dbReference>
<feature type="transmembrane region" description="Helical" evidence="1">
    <location>
        <begin position="352"/>
        <end position="371"/>
    </location>
</feature>
<dbReference type="GO" id="GO:0042910">
    <property type="term" value="F:xenobiotic transmembrane transporter activity"/>
    <property type="evidence" value="ECO:0007669"/>
    <property type="project" value="InterPro"/>
</dbReference>
<name>A0A2S7VPH7_9VIBR</name>
<organism evidence="2 3">
    <name type="scientific">Vibrio chagasii</name>
    <dbReference type="NCBI Taxonomy" id="170679"/>
    <lineage>
        <taxon>Bacteria</taxon>
        <taxon>Pseudomonadati</taxon>
        <taxon>Pseudomonadota</taxon>
        <taxon>Gammaproteobacteria</taxon>
        <taxon>Vibrionales</taxon>
        <taxon>Vibrionaceae</taxon>
        <taxon>Vibrio</taxon>
    </lineage>
</organism>
<feature type="transmembrane region" description="Helical" evidence="1">
    <location>
        <begin position="377"/>
        <end position="399"/>
    </location>
</feature>
<feature type="transmembrane region" description="Helical" evidence="1">
    <location>
        <begin position="281"/>
        <end position="301"/>
    </location>
</feature>
<feature type="transmembrane region" description="Helical" evidence="1">
    <location>
        <begin position="243"/>
        <end position="269"/>
    </location>
</feature>
<dbReference type="RefSeq" id="WP_105023716.1">
    <property type="nucleotide sequence ID" value="NZ_MSCI01000001.1"/>
</dbReference>
<feature type="transmembrane region" description="Helical" evidence="1">
    <location>
        <begin position="321"/>
        <end position="340"/>
    </location>
</feature>
<dbReference type="Proteomes" id="UP000238707">
    <property type="component" value="Unassembled WGS sequence"/>
</dbReference>
<reference evidence="2 3" key="1">
    <citation type="submission" date="2016-12" db="EMBL/GenBank/DDBJ databases">
        <title>Diversity of luminous bacteria.</title>
        <authorList>
            <person name="Yoshizawa S."/>
            <person name="Kogure K."/>
        </authorList>
    </citation>
    <scope>NUCLEOTIDE SEQUENCE [LARGE SCALE GENOMIC DNA]</scope>
    <source>
        <strain evidence="2 3">LC2-408</strain>
    </source>
</reference>
<feature type="transmembrane region" description="Helical" evidence="1">
    <location>
        <begin position="141"/>
        <end position="160"/>
    </location>
</feature>
<keyword evidence="1" id="KW-0472">Membrane</keyword>
<feature type="transmembrane region" description="Helical" evidence="1">
    <location>
        <begin position="9"/>
        <end position="30"/>
    </location>
</feature>
<dbReference type="AlphaFoldDB" id="A0A2S7VPH7"/>
<dbReference type="Pfam" id="PF01554">
    <property type="entry name" value="MatE"/>
    <property type="match status" value="1"/>
</dbReference>
<keyword evidence="1" id="KW-1133">Transmembrane helix</keyword>
<accession>A0A2S7VPH7</accession>
<feature type="transmembrane region" description="Helical" evidence="1">
    <location>
        <begin position="80"/>
        <end position="99"/>
    </location>
</feature>
<evidence type="ECO:0000313" key="3">
    <source>
        <dbReference type="Proteomes" id="UP000238707"/>
    </source>
</evidence>
<gene>
    <name evidence="2" type="ORF">BTO10_04545</name>
</gene>
<dbReference type="GO" id="GO:0015297">
    <property type="term" value="F:antiporter activity"/>
    <property type="evidence" value="ECO:0007669"/>
    <property type="project" value="InterPro"/>
</dbReference>
<dbReference type="GO" id="GO:0016020">
    <property type="term" value="C:membrane"/>
    <property type="evidence" value="ECO:0007669"/>
    <property type="project" value="InterPro"/>
</dbReference>